<organism evidence="13 14">
    <name type="scientific">Microbacterium gilvum</name>
    <dbReference type="NCBI Taxonomy" id="1336204"/>
    <lineage>
        <taxon>Bacteria</taxon>
        <taxon>Bacillati</taxon>
        <taxon>Actinomycetota</taxon>
        <taxon>Actinomycetes</taxon>
        <taxon>Micrococcales</taxon>
        <taxon>Microbacteriaceae</taxon>
        <taxon>Microbacterium</taxon>
    </lineage>
</organism>
<protein>
    <recommendedName>
        <fullName evidence="3">pyruvate kinase</fullName>
        <ecNumber evidence="3">2.7.1.40</ecNumber>
    </recommendedName>
</protein>
<keyword evidence="11 13" id="KW-0670">Pyruvate</keyword>
<dbReference type="GO" id="GO:0016301">
    <property type="term" value="F:kinase activity"/>
    <property type="evidence" value="ECO:0007669"/>
    <property type="project" value="UniProtKB-KW"/>
</dbReference>
<dbReference type="EC" id="2.7.1.40" evidence="3"/>
<evidence type="ECO:0000256" key="10">
    <source>
        <dbReference type="ARBA" id="ARBA00023152"/>
    </source>
</evidence>
<keyword evidence="8" id="KW-0067">ATP-binding</keyword>
<dbReference type="Pfam" id="PF00224">
    <property type="entry name" value="PK"/>
    <property type="match status" value="1"/>
</dbReference>
<dbReference type="InterPro" id="IPR015793">
    <property type="entry name" value="Pyrv_Knase_brl"/>
</dbReference>
<dbReference type="PANTHER" id="PTHR11817">
    <property type="entry name" value="PYRUVATE KINASE"/>
    <property type="match status" value="1"/>
</dbReference>
<gene>
    <name evidence="13" type="ORF">GCM10023351_02010</name>
</gene>
<evidence type="ECO:0000256" key="6">
    <source>
        <dbReference type="ARBA" id="ARBA00022741"/>
    </source>
</evidence>
<dbReference type="NCBIfam" id="NF011314">
    <property type="entry name" value="PRK14725.1"/>
    <property type="match status" value="1"/>
</dbReference>
<dbReference type="InterPro" id="IPR001697">
    <property type="entry name" value="Pyr_Knase"/>
</dbReference>
<name>A0ABP8ZQB1_9MICO</name>
<evidence type="ECO:0000256" key="8">
    <source>
        <dbReference type="ARBA" id="ARBA00022840"/>
    </source>
</evidence>
<evidence type="ECO:0000256" key="5">
    <source>
        <dbReference type="ARBA" id="ARBA00022723"/>
    </source>
</evidence>
<keyword evidence="5" id="KW-0479">Metal-binding</keyword>
<dbReference type="EMBL" id="BAABKO010000001">
    <property type="protein sequence ID" value="GAA4763078.1"/>
    <property type="molecule type" value="Genomic_DNA"/>
</dbReference>
<evidence type="ECO:0000256" key="9">
    <source>
        <dbReference type="ARBA" id="ARBA00022842"/>
    </source>
</evidence>
<accession>A0ABP8ZQB1</accession>
<evidence type="ECO:0000256" key="11">
    <source>
        <dbReference type="ARBA" id="ARBA00023317"/>
    </source>
</evidence>
<feature type="domain" description="Pyruvate kinase barrel" evidence="12">
    <location>
        <begin position="323"/>
        <end position="559"/>
    </location>
</feature>
<evidence type="ECO:0000256" key="4">
    <source>
        <dbReference type="ARBA" id="ARBA00022679"/>
    </source>
</evidence>
<dbReference type="SUPFAM" id="SSF50800">
    <property type="entry name" value="PK beta-barrel domain-like"/>
    <property type="match status" value="1"/>
</dbReference>
<keyword evidence="6" id="KW-0547">Nucleotide-binding</keyword>
<comment type="pathway">
    <text evidence="1">Carbohydrate degradation; glycolysis; pyruvate from D-glyceraldehyde 3-phosphate: step 5/5.</text>
</comment>
<keyword evidence="10" id="KW-0324">Glycolysis</keyword>
<dbReference type="InterPro" id="IPR015813">
    <property type="entry name" value="Pyrv/PenolPyrv_kinase-like_dom"/>
</dbReference>
<dbReference type="SUPFAM" id="SSF51621">
    <property type="entry name" value="Phosphoenolpyruvate/pyruvate domain"/>
    <property type="match status" value="1"/>
</dbReference>
<comment type="caution">
    <text evidence="13">The sequence shown here is derived from an EMBL/GenBank/DDBJ whole genome shotgun (WGS) entry which is preliminary data.</text>
</comment>
<keyword evidence="9" id="KW-0460">Magnesium</keyword>
<dbReference type="Proteomes" id="UP001501645">
    <property type="component" value="Unassembled WGS sequence"/>
</dbReference>
<evidence type="ECO:0000256" key="7">
    <source>
        <dbReference type="ARBA" id="ARBA00022777"/>
    </source>
</evidence>
<comment type="similarity">
    <text evidence="2">Belongs to the pyruvate kinase family.</text>
</comment>
<sequence length="599" mass="63966">MPPLRDELLHIRDEVAALRSDALEAERRAATEIAAVHPSHRPGARNLVHYLALRAYDLRPLQARLSDVGLSSLGRMEADVLRNLDAVTALIDAALGDAGAGDAGAGDAADEEDDRGALRTHADDLLGRVTHARTTRIMVTLPSEAADDGDLVAEFAASGMDLARINCAHDDEPAWRRMADHVRAADDRIRIAMDLGGPKLRTGTLPEGPHVRKAKPVRDAAGRVEVPARIRFAPADVAADEPDAVTVPVRDAGWLGRRAVGDVIRFRDARGRARRVTVVETGRAGVVAEGDRTSYLEEGADLRCDDDATTVAALPPVPGALRVHVEDTIVLAADGAPARSADGVHRIACSLPEAVAAARVGDRVSFDDGRIDGVVRDARDGELEIEVTAAREGGAKLRAEKGVNLPDTAIPVGAVADDDLAALDVVVDIADIVQLSFARSADDVDLLLAALDARGAQDIGVVVKLETVDGFLALPEILLALMTRRRAGVMIARGDLAVEAGFERLAEVQEEMLWLCEAAHLPVVWATQVLEDLAKRGVPTRAEITDAASANRAECVMLNKGPRITDAIRTLDGILGRMAGHLDKKRPLLRRLRSWSAER</sequence>
<dbReference type="RefSeq" id="WP_345435021.1">
    <property type="nucleotide sequence ID" value="NZ_BAABKO010000001.1"/>
</dbReference>
<dbReference type="InterPro" id="IPR011037">
    <property type="entry name" value="Pyrv_Knase-like_insert_dom_sf"/>
</dbReference>
<evidence type="ECO:0000313" key="13">
    <source>
        <dbReference type="EMBL" id="GAA4763078.1"/>
    </source>
</evidence>
<evidence type="ECO:0000256" key="1">
    <source>
        <dbReference type="ARBA" id="ARBA00004997"/>
    </source>
</evidence>
<dbReference type="Gene3D" id="3.20.20.60">
    <property type="entry name" value="Phosphoenolpyruvate-binding domains"/>
    <property type="match status" value="2"/>
</dbReference>
<keyword evidence="4" id="KW-0808">Transferase</keyword>
<evidence type="ECO:0000256" key="3">
    <source>
        <dbReference type="ARBA" id="ARBA00012142"/>
    </source>
</evidence>
<dbReference type="InterPro" id="IPR040442">
    <property type="entry name" value="Pyrv_kinase-like_dom_sf"/>
</dbReference>
<keyword evidence="14" id="KW-1185">Reference proteome</keyword>
<evidence type="ECO:0000313" key="14">
    <source>
        <dbReference type="Proteomes" id="UP001501645"/>
    </source>
</evidence>
<evidence type="ECO:0000259" key="12">
    <source>
        <dbReference type="Pfam" id="PF00224"/>
    </source>
</evidence>
<proteinExistence type="inferred from homology"/>
<reference evidence="14" key="1">
    <citation type="journal article" date="2019" name="Int. J. Syst. Evol. Microbiol.">
        <title>The Global Catalogue of Microorganisms (GCM) 10K type strain sequencing project: providing services to taxonomists for standard genome sequencing and annotation.</title>
        <authorList>
            <consortium name="The Broad Institute Genomics Platform"/>
            <consortium name="The Broad Institute Genome Sequencing Center for Infectious Disease"/>
            <person name="Wu L."/>
            <person name="Ma J."/>
        </authorList>
    </citation>
    <scope>NUCLEOTIDE SEQUENCE [LARGE SCALE GENOMIC DNA]</scope>
    <source>
        <strain evidence="14">JCM 18537</strain>
    </source>
</reference>
<evidence type="ECO:0000256" key="2">
    <source>
        <dbReference type="ARBA" id="ARBA00008663"/>
    </source>
</evidence>
<keyword evidence="7 13" id="KW-0418">Kinase</keyword>